<protein>
    <submittedName>
        <fullName evidence="2">Uncharacterized protein</fullName>
    </submittedName>
</protein>
<proteinExistence type="predicted"/>
<sequence>MRHVAVLVLLLVAGCSPEGDGPAPVGPSSTRNATVAPPGPSDVVHDPGAQLLDVRVSGRPGRRTVTSAWLLGRRRAIASSDDGFATTTYVRWSTRTARRYLARPQDARSAVGGRFGMAGLLAWAVPYVASPGRPRVAELGGGDGATLFPFEAVSRSDGYGWRSVEVPLVDGERGYVSGGVVLPDGRLLVLLDHWSGDRGGHPSPVWHGLWASRDEDWSSYAPLRPHVPGQEPAPEGSTWTGLSGASGRDGVAWLTSWDDRVYVSRDGVRWREMRVR</sequence>
<name>A0A7W3P933_9ACTN</name>
<keyword evidence="3" id="KW-1185">Reference proteome</keyword>
<evidence type="ECO:0000313" key="3">
    <source>
        <dbReference type="Proteomes" id="UP000580910"/>
    </source>
</evidence>
<evidence type="ECO:0000256" key="1">
    <source>
        <dbReference type="SAM" id="MobiDB-lite"/>
    </source>
</evidence>
<dbReference type="PROSITE" id="PS51257">
    <property type="entry name" value="PROKAR_LIPOPROTEIN"/>
    <property type="match status" value="1"/>
</dbReference>
<dbReference type="SUPFAM" id="SSF50939">
    <property type="entry name" value="Sialidases"/>
    <property type="match status" value="1"/>
</dbReference>
<evidence type="ECO:0000313" key="2">
    <source>
        <dbReference type="EMBL" id="MBA8803113.1"/>
    </source>
</evidence>
<dbReference type="RefSeq" id="WP_182537932.1">
    <property type="nucleotide sequence ID" value="NZ_JACGXA010000001.1"/>
</dbReference>
<reference evidence="2 3" key="1">
    <citation type="submission" date="2020-07" db="EMBL/GenBank/DDBJ databases">
        <title>Sequencing the genomes of 1000 actinobacteria strains.</title>
        <authorList>
            <person name="Klenk H.-P."/>
        </authorList>
    </citation>
    <scope>NUCLEOTIDE SEQUENCE [LARGE SCALE GENOMIC DNA]</scope>
    <source>
        <strain evidence="2 3">DSM 21349</strain>
    </source>
</reference>
<dbReference type="AlphaFoldDB" id="A0A7W3P933"/>
<organism evidence="2 3">
    <name type="scientific">Nocardioides ginsengisegetis</name>
    <dbReference type="NCBI Taxonomy" id="661491"/>
    <lineage>
        <taxon>Bacteria</taxon>
        <taxon>Bacillati</taxon>
        <taxon>Actinomycetota</taxon>
        <taxon>Actinomycetes</taxon>
        <taxon>Propionibacteriales</taxon>
        <taxon>Nocardioidaceae</taxon>
        <taxon>Nocardioides</taxon>
    </lineage>
</organism>
<feature type="region of interest" description="Disordered" evidence="1">
    <location>
        <begin position="19"/>
        <end position="44"/>
    </location>
</feature>
<accession>A0A7W3P933</accession>
<gene>
    <name evidence="2" type="ORF">FB382_001404</name>
</gene>
<dbReference type="EMBL" id="JACGXA010000001">
    <property type="protein sequence ID" value="MBA8803113.1"/>
    <property type="molecule type" value="Genomic_DNA"/>
</dbReference>
<dbReference type="Proteomes" id="UP000580910">
    <property type="component" value="Unassembled WGS sequence"/>
</dbReference>
<comment type="caution">
    <text evidence="2">The sequence shown here is derived from an EMBL/GenBank/DDBJ whole genome shotgun (WGS) entry which is preliminary data.</text>
</comment>
<dbReference type="InterPro" id="IPR036278">
    <property type="entry name" value="Sialidase_sf"/>
</dbReference>